<feature type="coiled-coil region" evidence="6">
    <location>
        <begin position="2134"/>
        <end position="2161"/>
    </location>
</feature>
<dbReference type="GO" id="GO:0004386">
    <property type="term" value="F:helicase activity"/>
    <property type="evidence" value="ECO:0007669"/>
    <property type="project" value="UniProtKB-UniRule"/>
</dbReference>
<keyword evidence="1 5" id="KW-0547">Nucleotide-binding</keyword>
<feature type="binding site" evidence="5">
    <location>
        <begin position="552"/>
        <end position="559"/>
    </location>
    <ligand>
        <name>ATP</name>
        <dbReference type="ChEBI" id="CHEBI:30616"/>
    </ligand>
</feature>
<dbReference type="InterPro" id="IPR014016">
    <property type="entry name" value="UvrD-like_ATP-bd"/>
</dbReference>
<dbReference type="InterPro" id="IPR011990">
    <property type="entry name" value="TPR-like_helical_dom_sf"/>
</dbReference>
<feature type="domain" description="UvrD-like helicase ATP-binding" evidence="8">
    <location>
        <begin position="531"/>
        <end position="884"/>
    </location>
</feature>
<protein>
    <recommendedName>
        <fullName evidence="8">UvrD-like helicase ATP-binding domain-containing protein</fullName>
    </recommendedName>
</protein>
<dbReference type="PANTHER" id="PTHR21529:SF4">
    <property type="entry name" value="TPR AND ANKYRIN REPEAT-CONTAINING PROTEIN 1"/>
    <property type="match status" value="1"/>
</dbReference>
<feature type="region of interest" description="Disordered" evidence="7">
    <location>
        <begin position="206"/>
        <end position="239"/>
    </location>
</feature>
<dbReference type="SUPFAM" id="SSF48452">
    <property type="entry name" value="TPR-like"/>
    <property type="match status" value="1"/>
</dbReference>
<dbReference type="InterPro" id="IPR039904">
    <property type="entry name" value="TRANK1"/>
</dbReference>
<keyword evidence="4 5" id="KW-0067">ATP-binding</keyword>
<dbReference type="OMA" id="SFASWVM"/>
<dbReference type="SUPFAM" id="SSF52540">
    <property type="entry name" value="P-loop containing nucleoside triphosphate hydrolases"/>
    <property type="match status" value="1"/>
</dbReference>
<evidence type="ECO:0000256" key="2">
    <source>
        <dbReference type="ARBA" id="ARBA00022801"/>
    </source>
</evidence>
<evidence type="ECO:0000256" key="5">
    <source>
        <dbReference type="PROSITE-ProRule" id="PRU00560"/>
    </source>
</evidence>
<accession>A0A1V6PFN0</accession>
<evidence type="ECO:0000256" key="6">
    <source>
        <dbReference type="SAM" id="Coils"/>
    </source>
</evidence>
<dbReference type="Gene3D" id="1.25.40.10">
    <property type="entry name" value="Tetratricopeptide repeat domain"/>
    <property type="match status" value="1"/>
</dbReference>
<evidence type="ECO:0000313" key="9">
    <source>
        <dbReference type="EMBL" id="OQD75828.1"/>
    </source>
</evidence>
<evidence type="ECO:0000256" key="7">
    <source>
        <dbReference type="SAM" id="MobiDB-lite"/>
    </source>
</evidence>
<comment type="caution">
    <text evidence="9">The sequence shown here is derived from an EMBL/GenBank/DDBJ whole genome shotgun (WGS) entry which is preliminary data.</text>
</comment>
<dbReference type="PANTHER" id="PTHR21529">
    <property type="entry name" value="MAMMARY TURMOR VIRUS RECEPTOR HOMOLOG 1, 2 MTVR1, 2"/>
    <property type="match status" value="1"/>
</dbReference>
<keyword evidence="3 5" id="KW-0347">Helicase</keyword>
<evidence type="ECO:0000256" key="3">
    <source>
        <dbReference type="ARBA" id="ARBA00022806"/>
    </source>
</evidence>
<gene>
    <name evidence="9" type="ORF">PENDEC_c006G01647</name>
</gene>
<dbReference type="PROSITE" id="PS51198">
    <property type="entry name" value="UVRD_HELICASE_ATP_BIND"/>
    <property type="match status" value="1"/>
</dbReference>
<keyword evidence="6" id="KW-0175">Coiled coil</keyword>
<evidence type="ECO:0000259" key="8">
    <source>
        <dbReference type="PROSITE" id="PS51198"/>
    </source>
</evidence>
<dbReference type="GO" id="GO:0016787">
    <property type="term" value="F:hydrolase activity"/>
    <property type="evidence" value="ECO:0007669"/>
    <property type="project" value="UniProtKB-UniRule"/>
</dbReference>
<evidence type="ECO:0000256" key="4">
    <source>
        <dbReference type="ARBA" id="ARBA00022840"/>
    </source>
</evidence>
<proteinExistence type="predicted"/>
<dbReference type="OrthoDB" id="3156807at2759"/>
<evidence type="ECO:0000313" key="10">
    <source>
        <dbReference type="Proteomes" id="UP000191522"/>
    </source>
</evidence>
<reference evidence="10" key="1">
    <citation type="journal article" date="2017" name="Nat. Microbiol.">
        <title>Global analysis of biosynthetic gene clusters reveals vast potential of secondary metabolite production in Penicillium species.</title>
        <authorList>
            <person name="Nielsen J.C."/>
            <person name="Grijseels S."/>
            <person name="Prigent S."/>
            <person name="Ji B."/>
            <person name="Dainat J."/>
            <person name="Nielsen K.F."/>
            <person name="Frisvad J.C."/>
            <person name="Workman M."/>
            <person name="Nielsen J."/>
        </authorList>
    </citation>
    <scope>NUCLEOTIDE SEQUENCE [LARGE SCALE GENOMIC DNA]</scope>
    <source>
        <strain evidence="10">IBT 11843</strain>
    </source>
</reference>
<dbReference type="EMBL" id="MDYL01000006">
    <property type="protein sequence ID" value="OQD75828.1"/>
    <property type="molecule type" value="Genomic_DNA"/>
</dbReference>
<name>A0A1V6PFN0_PENDC</name>
<dbReference type="InterPro" id="IPR027417">
    <property type="entry name" value="P-loop_NTPase"/>
</dbReference>
<evidence type="ECO:0000256" key="1">
    <source>
        <dbReference type="ARBA" id="ARBA00022741"/>
    </source>
</evidence>
<keyword evidence="10" id="KW-1185">Reference proteome</keyword>
<dbReference type="Proteomes" id="UP000191522">
    <property type="component" value="Unassembled WGS sequence"/>
</dbReference>
<dbReference type="STRING" id="69771.A0A1V6PFN0"/>
<organism evidence="9 10">
    <name type="scientific">Penicillium decumbens</name>
    <dbReference type="NCBI Taxonomy" id="69771"/>
    <lineage>
        <taxon>Eukaryota</taxon>
        <taxon>Fungi</taxon>
        <taxon>Dikarya</taxon>
        <taxon>Ascomycota</taxon>
        <taxon>Pezizomycotina</taxon>
        <taxon>Eurotiomycetes</taxon>
        <taxon>Eurotiomycetidae</taxon>
        <taxon>Eurotiales</taxon>
        <taxon>Aspergillaceae</taxon>
        <taxon>Penicillium</taxon>
    </lineage>
</organism>
<dbReference type="GO" id="GO:0005524">
    <property type="term" value="F:ATP binding"/>
    <property type="evidence" value="ECO:0007669"/>
    <property type="project" value="UniProtKB-UniRule"/>
</dbReference>
<dbReference type="Gene3D" id="3.40.50.300">
    <property type="entry name" value="P-loop containing nucleotide triphosphate hydrolases"/>
    <property type="match status" value="2"/>
</dbReference>
<sequence length="2168" mass="246520">MEAPRVPLCTLLLQNAEPSLHDYNRLLSSIDKYYTRLEVGMQHEALRDQVTLNPARTISRLEKSFTILKDKRLSTSIAEEIFKSVVENLVNSPDHILTREQAIQLVGSSLPVITRYPGAYLQLIADLALTYEGMFEHLVTDEKYCSAMKSWLLLKQTHLNVQTLITVADRLIGMCDTCSDHGVGDVPERWNKVRTLMVSLNAMIESHRKDNQNPNQKENPPPIGKMRALNPDDKKSNRTYTVKAQEGSFKIPQPVLEGLEFLNGPKISSAGHLSHAVGFLQNEKVPELLHKALESFPCRVCLERLMGTGKTFSNLADHLDHPSLITSDPIDIFGKKVGVWKVLLSDAATKNAKKLARTGSFSCVEMKLRELASGAWKGKDLSHCVGSKKQKKEMLVPVLQARVTRNVSILWQLDVGFEHHFPSIRQQIVKVWQITKSDDEVETAINHIISLQSYYTPEAIHLCQKRPGQHPDGSFFPNKLDPFQASNTQVKPMGAAKIDYALIDMSSKFYNVTEPFLKFIVDTTGREEFPFDLSPEEMQIVGHFDTSSLILGRSGTGKTTCLLFKMLAKYRARQAMSDEKSIRQLLLTRSPFLAAKLHAYARSLIDTQSGRSSDEARPHGEKPESFFTMKDEDFPFVCTYDEYLDLIENTFRRANRQDFLGSVHPGARSTSADLQALDKPKMVDFNIFKTEYWSCLAGIVPSGCSPELLFAEIMGVIKGSGISASTLVPLTRAEYLSKTSKVSPAFASEIEREKVYQSFERYERQKKQQNQIDELDRVSNLLKSVKGNSSLQTLIRQSFEEVYVDEIQDLRCLDIVLLLSCLCDARGIHLAGDTAQCISKDSVFRFPEIKALFYDYYELISKELNQPSIAKPVQFVLAKNYRSHQGILSFASWVMTMLWNGFPETIDKLDPEIGQTAGPKPIIFAGFDPSILSARMIGLVKLNDQVADFGAEQVILVRDEASKDKLQAQIGEIALVLTILESKGMEFDDVLVYDFFGGSGLGSSYRCLHLLAHGQRAKFDAQKHAALCSELKHLYVAVTRARKQLWFMETVENSIDPVVQALSTDGEIDFADLVRKTDQDVAAKVKVLRAGGSVDPERWIKRAAHLLHQKNFADALFCFKKANDPRGIAHSQAWLHEQEGRSRRAVNDSEGSITSYEQAIALFLELELFSDAADCYQAVGRYDKAAEIWKKHGQIHKAAAFYEKGGHFREASDCFHSNGEYEQAIEVLRRGEEFEELIHYMKRHGQKLNSNTLNRYTRLSNILLKQGRISTELRETTINLLGSDTEKLAFFKEFEMFDQMRSLYKDRRRWFEYYELSVAVGDLPGAMDTLLTRKLLSVTDKKTAESILHYSMAEILLSHRGLIESRPELEKDPLRSSRSTHLEKTALQWLDIFNSIDRFEDEDAETSFKSLVASPILTDFFCFFAVAYHSEIKLLNRSKLMHLPMDIINHAGRVIQTMETGDKQNPEGLMLLCGLWSSPKNPTQMLMLPWSPLKIHGVQLPEHLSSPENLRSQARIWIQEKFSNTLLRFEGCAFNLFRELFPLRCSTFLVRGSCIRARTGGCHFFHEKPSQSDCFLKLTCLLNVTEVLSRLSILYYQRVMPDTFSKSFLGMRRRWLQLLLDELIFVSSYEHSAYAIATIRTMLQTNPTVFATTACLEGFLFYRIKEDWHRINSFSEILQQVQIAHFLGPRVALSYTRALAKKKSYVTHRHQSGMHPVENSYSAVLVADQIRWAIAERNLTGFYARARELLICMERAEPSSLSNFHSVIGIIEFVTTYVLCLVNPNNAIVIPRSWTVQYLPAIYRAPVKEGHVVPESDRLLLHGLLKAVLMSFCKIADSLERALNKGDFSFQVLGRRSPAAIQKKRIFDYLTTILLNLMSHPVSPRGLTEIWARAQRVINDVAPQGFVLSTNLDSFRNAMTREYLSYNEKDKLHVICLDDKAKCPHFLRGFPASQDGHVQLGKLLEALSPEDHFVPQNVRKDATDIDEYTHHELKVITSLQRRWRRVMKALADARFLRKFYEGQVFLQLFGLCQRRFSTLPGSARVSAKEKIRIRKLLFTDGVNILVDLDRMGILLRQLKEYWKSVLEDRHVTAEKIEELDKVHGQIGSMETKLDDLAQAWSLEPLGIRIITVTAKTLGEKAREAQRIIRAVKQEMEVAQFQVNEGGMH</sequence>
<dbReference type="Pfam" id="PF00580">
    <property type="entry name" value="UvrD-helicase"/>
    <property type="match status" value="1"/>
</dbReference>
<keyword evidence="2 5" id="KW-0378">Hydrolase</keyword>